<protein>
    <submittedName>
        <fullName evidence="5">Transcriptional regulator</fullName>
    </submittedName>
</protein>
<evidence type="ECO:0000256" key="2">
    <source>
        <dbReference type="ARBA" id="ARBA00023125"/>
    </source>
</evidence>
<keyword evidence="6" id="KW-1185">Reference proteome</keyword>
<evidence type="ECO:0000259" key="4">
    <source>
        <dbReference type="PROSITE" id="PS51118"/>
    </source>
</evidence>
<dbReference type="PANTHER" id="PTHR33204:SF37">
    <property type="entry name" value="HTH-TYPE TRANSCRIPTIONAL REGULATOR YODB"/>
    <property type="match status" value="1"/>
</dbReference>
<dbReference type="Gene3D" id="1.10.10.10">
    <property type="entry name" value="Winged helix-like DNA-binding domain superfamily/Winged helix DNA-binding domain"/>
    <property type="match status" value="1"/>
</dbReference>
<feature type="domain" description="HTH hxlR-type" evidence="4">
    <location>
        <begin position="8"/>
        <end position="106"/>
    </location>
</feature>
<dbReference type="PROSITE" id="PS51118">
    <property type="entry name" value="HTH_HXLR"/>
    <property type="match status" value="1"/>
</dbReference>
<evidence type="ECO:0000256" key="1">
    <source>
        <dbReference type="ARBA" id="ARBA00023015"/>
    </source>
</evidence>
<dbReference type="PANTHER" id="PTHR33204">
    <property type="entry name" value="TRANSCRIPTIONAL REGULATOR, MARR FAMILY"/>
    <property type="match status" value="1"/>
</dbReference>
<evidence type="ECO:0000256" key="3">
    <source>
        <dbReference type="ARBA" id="ARBA00023163"/>
    </source>
</evidence>
<dbReference type="AlphaFoldDB" id="A0A437QIG9"/>
<dbReference type="InterPro" id="IPR036390">
    <property type="entry name" value="WH_DNA-bd_sf"/>
</dbReference>
<dbReference type="GO" id="GO:0003677">
    <property type="term" value="F:DNA binding"/>
    <property type="evidence" value="ECO:0007669"/>
    <property type="project" value="UniProtKB-KW"/>
</dbReference>
<proteinExistence type="predicted"/>
<evidence type="ECO:0000313" key="5">
    <source>
        <dbReference type="EMBL" id="RVU34140.1"/>
    </source>
</evidence>
<keyword evidence="2" id="KW-0238">DNA-binding</keyword>
<reference evidence="6" key="1">
    <citation type="submission" date="2019-01" db="EMBL/GenBank/DDBJ databases">
        <title>Gri0909 isolated from a small marine red alga.</title>
        <authorList>
            <person name="Kim J."/>
            <person name="Jeong S.E."/>
            <person name="Jeon C.O."/>
        </authorList>
    </citation>
    <scope>NUCLEOTIDE SEQUENCE [LARGE SCALE GENOMIC DNA]</scope>
    <source>
        <strain evidence="6">Gri0909</strain>
    </source>
</reference>
<accession>A0A437QIG9</accession>
<evidence type="ECO:0000313" key="6">
    <source>
        <dbReference type="Proteomes" id="UP000287447"/>
    </source>
</evidence>
<sequence>MEISRSQCPIATSLETIGDRWTLVLVRDLLAGKRKYSDFLDSPERITTSTLADRLNRMEQAGLVRKRAYQERPKRFEYTLTEKGEALLPTLQEICRWANHYMPETWKPPDWFMTRKPA</sequence>
<dbReference type="InterPro" id="IPR002577">
    <property type="entry name" value="HTH_HxlR"/>
</dbReference>
<dbReference type="Proteomes" id="UP000287447">
    <property type="component" value="Unassembled WGS sequence"/>
</dbReference>
<dbReference type="SUPFAM" id="SSF46785">
    <property type="entry name" value="Winged helix' DNA-binding domain"/>
    <property type="match status" value="1"/>
</dbReference>
<dbReference type="EMBL" id="SADE01000004">
    <property type="protein sequence ID" value="RVU34140.1"/>
    <property type="molecule type" value="Genomic_DNA"/>
</dbReference>
<dbReference type="RefSeq" id="WP_127768170.1">
    <property type="nucleotide sequence ID" value="NZ_SADE01000004.1"/>
</dbReference>
<dbReference type="InterPro" id="IPR036388">
    <property type="entry name" value="WH-like_DNA-bd_sf"/>
</dbReference>
<dbReference type="OrthoDB" id="9782219at2"/>
<comment type="caution">
    <text evidence="5">The sequence shown here is derived from an EMBL/GenBank/DDBJ whole genome shotgun (WGS) entry which is preliminary data.</text>
</comment>
<dbReference type="Pfam" id="PF01638">
    <property type="entry name" value="HxlR"/>
    <property type="match status" value="1"/>
</dbReference>
<organism evidence="5 6">
    <name type="scientific">Hwanghaeella grinnelliae</name>
    <dbReference type="NCBI Taxonomy" id="2500179"/>
    <lineage>
        <taxon>Bacteria</taxon>
        <taxon>Pseudomonadati</taxon>
        <taxon>Pseudomonadota</taxon>
        <taxon>Alphaproteobacteria</taxon>
        <taxon>Rhodospirillales</taxon>
        <taxon>Rhodospirillaceae</taxon>
        <taxon>Hwanghaeella</taxon>
    </lineage>
</organism>
<name>A0A437QIG9_9PROT</name>
<keyword evidence="1" id="KW-0805">Transcription regulation</keyword>
<gene>
    <name evidence="5" type="ORF">EOI86_23810</name>
</gene>
<keyword evidence="3" id="KW-0804">Transcription</keyword>